<evidence type="ECO:0000256" key="1">
    <source>
        <dbReference type="ARBA" id="ARBA00008434"/>
    </source>
</evidence>
<proteinExistence type="inferred from homology"/>
<feature type="chain" id="PRO_5032351344" description="Small ribosomal subunit protein uS15 N-terminal domain-containing protein" evidence="4">
    <location>
        <begin position="23"/>
        <end position="563"/>
    </location>
</feature>
<dbReference type="SUPFAM" id="SSF47060">
    <property type="entry name" value="S15/NS1 RNA-binding domain"/>
    <property type="match status" value="1"/>
</dbReference>
<dbReference type="Gene3D" id="4.10.860.130">
    <property type="match status" value="1"/>
</dbReference>
<dbReference type="PANTHER" id="PTHR11885">
    <property type="entry name" value="RIBOSOMAL PROTEIN S15P/S13E"/>
    <property type="match status" value="1"/>
</dbReference>
<evidence type="ECO:0000259" key="5">
    <source>
        <dbReference type="SMART" id="SM01386"/>
    </source>
</evidence>
<gene>
    <name evidence="6" type="ORF">PGLA1383_LOCUS4732</name>
</gene>
<dbReference type="GO" id="GO:0003735">
    <property type="term" value="F:structural constituent of ribosome"/>
    <property type="evidence" value="ECO:0007669"/>
    <property type="project" value="InterPro"/>
</dbReference>
<dbReference type="PANTHER" id="PTHR11885:SF6">
    <property type="entry name" value="SMALL RIBOSOMAL SUBUNIT PROTEIN US15"/>
    <property type="match status" value="1"/>
</dbReference>
<keyword evidence="2" id="KW-0689">Ribosomal protein</keyword>
<dbReference type="SMART" id="SM01387">
    <property type="entry name" value="Ribosomal_S15"/>
    <property type="match status" value="1"/>
</dbReference>
<comment type="caution">
    <text evidence="6">The sequence shown here is derived from an EMBL/GenBank/DDBJ whole genome shotgun (WGS) entry which is preliminary data.</text>
</comment>
<dbReference type="AlphaFoldDB" id="A0A813DJY9"/>
<dbReference type="SMART" id="SM01386">
    <property type="entry name" value="Ribosomal_S13_N"/>
    <property type="match status" value="1"/>
</dbReference>
<protein>
    <recommendedName>
        <fullName evidence="5">Small ribosomal subunit protein uS15 N-terminal domain-containing protein</fullName>
    </recommendedName>
</protein>
<dbReference type="InterPro" id="IPR012606">
    <property type="entry name" value="Ribosomal_uS15_N"/>
</dbReference>
<accession>A0A813DJY9</accession>
<feature type="domain" description="Small ribosomal subunit protein uS15 N-terminal" evidence="5">
    <location>
        <begin position="430"/>
        <end position="472"/>
    </location>
</feature>
<keyword evidence="4" id="KW-0732">Signal</keyword>
<dbReference type="InterPro" id="IPR000589">
    <property type="entry name" value="Ribosomal_uS15"/>
</dbReference>
<dbReference type="PROSITE" id="PS00362">
    <property type="entry name" value="RIBOSOMAL_S15"/>
    <property type="match status" value="1"/>
</dbReference>
<dbReference type="Proteomes" id="UP000654075">
    <property type="component" value="Unassembled WGS sequence"/>
</dbReference>
<reference evidence="6" key="1">
    <citation type="submission" date="2021-02" db="EMBL/GenBank/DDBJ databases">
        <authorList>
            <person name="Dougan E. K."/>
            <person name="Rhodes N."/>
            <person name="Thang M."/>
            <person name="Chan C."/>
        </authorList>
    </citation>
    <scope>NUCLEOTIDE SEQUENCE</scope>
</reference>
<comment type="similarity">
    <text evidence="1">Belongs to the universal ribosomal protein uS15 family.</text>
</comment>
<dbReference type="NCBIfam" id="NF006331">
    <property type="entry name" value="PRK08561.1"/>
    <property type="match status" value="1"/>
</dbReference>
<dbReference type="GO" id="GO:0070181">
    <property type="term" value="F:small ribosomal subunit rRNA binding"/>
    <property type="evidence" value="ECO:0007669"/>
    <property type="project" value="TreeGrafter"/>
</dbReference>
<dbReference type="FunFam" id="1.10.287.10:FF:000003">
    <property type="entry name" value="40S ribosomal protein S13"/>
    <property type="match status" value="1"/>
</dbReference>
<evidence type="ECO:0000256" key="4">
    <source>
        <dbReference type="SAM" id="SignalP"/>
    </source>
</evidence>
<feature type="signal peptide" evidence="4">
    <location>
        <begin position="1"/>
        <end position="22"/>
    </location>
</feature>
<dbReference type="Pfam" id="PF08069">
    <property type="entry name" value="Ribosomal_S13_N"/>
    <property type="match status" value="1"/>
</dbReference>
<dbReference type="OrthoDB" id="623277at2759"/>
<evidence type="ECO:0000313" key="7">
    <source>
        <dbReference type="Proteomes" id="UP000654075"/>
    </source>
</evidence>
<dbReference type="InterPro" id="IPR023029">
    <property type="entry name" value="Ribosomal_uS15_arc_euk"/>
</dbReference>
<dbReference type="Pfam" id="PF00312">
    <property type="entry name" value="Ribosomal_S15"/>
    <property type="match status" value="1"/>
</dbReference>
<dbReference type="GO" id="GO:0022627">
    <property type="term" value="C:cytosolic small ribosomal subunit"/>
    <property type="evidence" value="ECO:0007669"/>
    <property type="project" value="TreeGrafter"/>
</dbReference>
<keyword evidence="3" id="KW-0687">Ribonucleoprotein</keyword>
<dbReference type="EMBL" id="CAJNNV010001786">
    <property type="protein sequence ID" value="CAE8585830.1"/>
    <property type="molecule type" value="Genomic_DNA"/>
</dbReference>
<dbReference type="Gene3D" id="1.10.287.10">
    <property type="entry name" value="S15/NS1, RNA-binding"/>
    <property type="match status" value="1"/>
</dbReference>
<evidence type="ECO:0000313" key="6">
    <source>
        <dbReference type="EMBL" id="CAE8585830.1"/>
    </source>
</evidence>
<evidence type="ECO:0000256" key="3">
    <source>
        <dbReference type="ARBA" id="ARBA00023274"/>
    </source>
</evidence>
<name>A0A813DJY9_POLGL</name>
<dbReference type="FunFam" id="4.10.860.130:FF:000001">
    <property type="entry name" value="40S ribosomal protein S13"/>
    <property type="match status" value="1"/>
</dbReference>
<dbReference type="CDD" id="cd00353">
    <property type="entry name" value="Ribosomal_S15p_S13e"/>
    <property type="match status" value="1"/>
</dbReference>
<sequence>MKVPSALAALAVALASEQSVCSRQGSSKNCRSDDFQGPFSKVVRLEDCFMLNSECLSRLNDTAGHDEVPYDTVMAMFEKVGQEGLFEKAVIGSAWEERLAARHCKHFEALEFPETASALLGLGRRFEELRRATGGEIILVHADSLQDGIGARFKKAVELVAAALQIGFDAVALALPPAGSLLHPDWEYGPVWCHESPARGPERQHPGSPEYPLACWRLELQADLLGQSPEPEGRQLLWGSRSEAIQSPRHFHCFHFDAGEGKLESAAWNFFKRHGLRREELGRLFTSVRTFSAPGQILQSRREALCGFGGPADIKHVAIHVRRGDVGILSGYAVTQQLGSAGFSRWICALVAALGAEASSSVRFVLHVYTEAAGTTLAALRRVGLEGFSFEPSASEDQRVFHTLASLEVSPTCSDLLLPQLQLDPRLATMGRSAPSWMKMKTEDICDHICKLAKKGLTPSQIGVTLRDSFGVPMVKNVTGSHILRILKTNGMAPSLPEDLYYLIKKAVSVRKHLDKNRKDHDSKFRLILVESRIHRLARYYKRVKSLPATWKYVSATASALVA</sequence>
<dbReference type="GO" id="GO:0006412">
    <property type="term" value="P:translation"/>
    <property type="evidence" value="ECO:0007669"/>
    <property type="project" value="InterPro"/>
</dbReference>
<evidence type="ECO:0000256" key="2">
    <source>
        <dbReference type="ARBA" id="ARBA00022980"/>
    </source>
</evidence>
<dbReference type="InterPro" id="IPR009068">
    <property type="entry name" value="uS15_NS1_RNA-bd_sf"/>
</dbReference>
<dbReference type="GO" id="GO:0005730">
    <property type="term" value="C:nucleolus"/>
    <property type="evidence" value="ECO:0007669"/>
    <property type="project" value="TreeGrafter"/>
</dbReference>
<keyword evidence="7" id="KW-1185">Reference proteome</keyword>
<organism evidence="6 7">
    <name type="scientific">Polarella glacialis</name>
    <name type="common">Dinoflagellate</name>
    <dbReference type="NCBI Taxonomy" id="89957"/>
    <lineage>
        <taxon>Eukaryota</taxon>
        <taxon>Sar</taxon>
        <taxon>Alveolata</taxon>
        <taxon>Dinophyceae</taxon>
        <taxon>Suessiales</taxon>
        <taxon>Suessiaceae</taxon>
        <taxon>Polarella</taxon>
    </lineage>
</organism>